<evidence type="ECO:0000313" key="2">
    <source>
        <dbReference type="Proteomes" id="UP000011991"/>
    </source>
</evidence>
<dbReference type="EMBL" id="ANOG01000656">
    <property type="protein sequence ID" value="EMI18497.1"/>
    <property type="molecule type" value="Genomic_DNA"/>
</dbReference>
<dbReference type="Proteomes" id="UP000011991">
    <property type="component" value="Unassembled WGS sequence"/>
</dbReference>
<dbReference type="AlphaFoldDB" id="M5RSX7"/>
<gene>
    <name evidence="1" type="ORF">RMSM_04580</name>
</gene>
<protein>
    <submittedName>
        <fullName evidence="1">Uncharacterized protein</fullName>
    </submittedName>
</protein>
<reference evidence="1 2" key="1">
    <citation type="journal article" date="2013" name="Mar. Genomics">
        <title>Expression of sulfatases in Rhodopirellula baltica and the diversity of sulfatases in the genus Rhodopirellula.</title>
        <authorList>
            <person name="Wegner C.E."/>
            <person name="Richter-Heitmann T."/>
            <person name="Klindworth A."/>
            <person name="Klockow C."/>
            <person name="Richter M."/>
            <person name="Achstetter T."/>
            <person name="Glockner F.O."/>
            <person name="Harder J."/>
        </authorList>
    </citation>
    <scope>NUCLEOTIDE SEQUENCE [LARGE SCALE GENOMIC DNA]</scope>
    <source>
        <strain evidence="1 2">SM1</strain>
    </source>
</reference>
<organism evidence="1 2">
    <name type="scientific">Rhodopirellula maiorica SM1</name>
    <dbReference type="NCBI Taxonomy" id="1265738"/>
    <lineage>
        <taxon>Bacteria</taxon>
        <taxon>Pseudomonadati</taxon>
        <taxon>Planctomycetota</taxon>
        <taxon>Planctomycetia</taxon>
        <taxon>Pirellulales</taxon>
        <taxon>Pirellulaceae</taxon>
        <taxon>Novipirellula</taxon>
    </lineage>
</organism>
<sequence>MQKRLSPDDSARRFSVYVQHHQKSWRLFTLSLIAPRSLRRGSCRESSDIIIAMTG</sequence>
<name>M5RSX7_9BACT</name>
<keyword evidence="2" id="KW-1185">Reference proteome</keyword>
<evidence type="ECO:0000313" key="1">
    <source>
        <dbReference type="EMBL" id="EMI18497.1"/>
    </source>
</evidence>
<accession>M5RSX7</accession>
<comment type="caution">
    <text evidence="1">The sequence shown here is derived from an EMBL/GenBank/DDBJ whole genome shotgun (WGS) entry which is preliminary data.</text>
</comment>
<proteinExistence type="predicted"/>